<dbReference type="InterPro" id="IPR049744">
    <property type="entry name" value="CC/Se_fam"/>
</dbReference>
<dbReference type="EMBL" id="AP019416">
    <property type="protein sequence ID" value="BBI51910.1"/>
    <property type="molecule type" value="Genomic_DNA"/>
</dbReference>
<protein>
    <submittedName>
        <fullName evidence="1">Uncharacterized protein</fullName>
    </submittedName>
</protein>
<proteinExistence type="predicted"/>
<reference evidence="2" key="1">
    <citation type="journal article" date="2019" name="Microbiol. Resour. Announc.">
        <title>Complete Genome Sequence of Halomonas olivaria, a Moderately Halophilic Bacterium Isolated from Olive Processing Effluents, Obtained by Nanopore Sequencing.</title>
        <authorList>
            <person name="Nagata S."/>
            <person name="Ii K.M."/>
            <person name="Tsukimi T."/>
            <person name="Miura M.C."/>
            <person name="Galipon J."/>
            <person name="Arakawa K."/>
        </authorList>
    </citation>
    <scope>NUCLEOTIDE SEQUENCE [LARGE SCALE GENOMIC DNA]</scope>
    <source>
        <strain evidence="2">TYRC17</strain>
    </source>
</reference>
<evidence type="ECO:0000313" key="2">
    <source>
        <dbReference type="Proteomes" id="UP000289555"/>
    </source>
</evidence>
<keyword evidence="2" id="KW-1185">Reference proteome</keyword>
<name>A0ABM7GMN0_9GAMM</name>
<sequence length="118" mass="12983">MDNVIDISSNALDFIKQLGGIVTVRLSPKYGCCGGRANIAVAEASTPANPALYQRHCDEDITLFIAQELAYQGLRVDVEGFWKLRHLYVDGSPRHRGTRINSSAEHAASIIPTLYRPV</sequence>
<evidence type="ECO:0000313" key="1">
    <source>
        <dbReference type="EMBL" id="BBI51910.1"/>
    </source>
</evidence>
<organism evidence="1 2">
    <name type="scientific">Vreelandella olivaria</name>
    <dbReference type="NCBI Taxonomy" id="390919"/>
    <lineage>
        <taxon>Bacteria</taxon>
        <taxon>Pseudomonadati</taxon>
        <taxon>Pseudomonadota</taxon>
        <taxon>Gammaproteobacteria</taxon>
        <taxon>Oceanospirillales</taxon>
        <taxon>Halomonadaceae</taxon>
        <taxon>Vreelandella</taxon>
    </lineage>
</organism>
<accession>A0ABM7GMN0</accession>
<gene>
    <name evidence="1" type="ORF">HORIV_43310</name>
</gene>
<dbReference type="NCBIfam" id="NF041239">
    <property type="entry name" value="Moor_selen_rel"/>
    <property type="match status" value="1"/>
</dbReference>
<dbReference type="Proteomes" id="UP000289555">
    <property type="component" value="Chromosome"/>
</dbReference>